<evidence type="ECO:0000259" key="11">
    <source>
        <dbReference type="PROSITE" id="PS50157"/>
    </source>
</evidence>
<evidence type="ECO:0000256" key="7">
    <source>
        <dbReference type="ARBA" id="ARBA00023163"/>
    </source>
</evidence>
<feature type="compositionally biased region" description="Low complexity" evidence="10">
    <location>
        <begin position="250"/>
        <end position="267"/>
    </location>
</feature>
<protein>
    <submittedName>
        <fullName evidence="13">Zinc finger protein 395 isoform X1</fullName>
    </submittedName>
</protein>
<feature type="compositionally biased region" description="Low complexity" evidence="10">
    <location>
        <begin position="373"/>
        <end position="385"/>
    </location>
</feature>
<dbReference type="InterPro" id="IPR013087">
    <property type="entry name" value="Znf_C2H2_type"/>
</dbReference>
<feature type="compositionally biased region" description="Pro residues" evidence="10">
    <location>
        <begin position="392"/>
        <end position="401"/>
    </location>
</feature>
<evidence type="ECO:0000256" key="8">
    <source>
        <dbReference type="ARBA" id="ARBA00023242"/>
    </source>
</evidence>
<dbReference type="SMART" id="SM01366">
    <property type="entry name" value="c-clamp"/>
    <property type="match status" value="1"/>
</dbReference>
<dbReference type="GeneID" id="106488021"/>
<evidence type="ECO:0000256" key="1">
    <source>
        <dbReference type="ARBA" id="ARBA00004123"/>
    </source>
</evidence>
<feature type="compositionally biased region" description="Basic and acidic residues" evidence="10">
    <location>
        <begin position="97"/>
        <end position="108"/>
    </location>
</feature>
<keyword evidence="7" id="KW-0804">Transcription</keyword>
<feature type="domain" description="C2H2-type" evidence="11">
    <location>
        <begin position="319"/>
        <end position="349"/>
    </location>
</feature>
<feature type="region of interest" description="Disordered" evidence="10">
    <location>
        <begin position="81"/>
        <end position="123"/>
    </location>
</feature>
<keyword evidence="12" id="KW-1185">Reference proteome</keyword>
<proteinExistence type="predicted"/>
<evidence type="ECO:0000256" key="5">
    <source>
        <dbReference type="ARBA" id="ARBA00023015"/>
    </source>
</evidence>
<name>A0ABM4ECX5_9AVES</name>
<dbReference type="InterPro" id="IPR031940">
    <property type="entry name" value="DUF4772"/>
</dbReference>
<dbReference type="InterPro" id="IPR052253">
    <property type="entry name" value="CR1/CR2-DNA-binding_regulator"/>
</dbReference>
<dbReference type="PANTHER" id="PTHR13006:SF6">
    <property type="entry name" value="ZINC FINGER PROTEIN 395"/>
    <property type="match status" value="1"/>
</dbReference>
<keyword evidence="2" id="KW-0479">Metal-binding</keyword>
<evidence type="ECO:0000256" key="4">
    <source>
        <dbReference type="ARBA" id="ARBA00022833"/>
    </source>
</evidence>
<dbReference type="PROSITE" id="PS00028">
    <property type="entry name" value="ZINC_FINGER_C2H2_1"/>
    <property type="match status" value="1"/>
</dbReference>
<sequence length="534" mass="57090">MRRKGPSMCGACLHQRCPGSFNPAGGGRGGRRRRGSRARVSEMASVLSRRLGKRSLLGTRVSAPGSLADGVLVSTQLPGLPADLSRVPSHAAPWEDGPGKERAEESSRAPRFPSPNRPQLHAGQQVVVTYTGQERAGLAEQHHPPSDKVKVLLPERGPRGARRVEDARPAELRCLPLPASGTEPLHRSVSSSIDVPRRKADAAVEMDEMVAAMVLTSLSCSPVVQSPPAGDSAVPPSRAACDPWKESGDVSDSGSSTTSGHWSGGSDICTPPRADGSPKHSSEALGSPPADDGFDTDSDPFLLDEPAPRKRKNSVKVMYKCLWPGCGKVLRSIVGIKRHVKTQHLGDGADSDQRKREEDFYYTEVQVKEEPAPESAASPTSAAAPVGIQPAPAKPEAPPAEVPAREPAPAGSALSQSAPSSFWHIQADHAYQALPSIQIPVSPHIFTSISWATATSTLPSLSPVRSRSLSFSEPQPATPMLKSHLIVASPPRVSLGTRKVRGEAKKCRKVYGIEHRDQWCTACRWKKACQRFLD</sequence>
<dbReference type="PROSITE" id="PS50157">
    <property type="entry name" value="ZINC_FINGER_C2H2_2"/>
    <property type="match status" value="1"/>
</dbReference>
<dbReference type="SMART" id="SM00355">
    <property type="entry name" value="ZnF_C2H2"/>
    <property type="match status" value="1"/>
</dbReference>
<keyword evidence="3 9" id="KW-0863">Zinc-finger</keyword>
<gene>
    <name evidence="13" type="primary">ZNF395</name>
</gene>
<evidence type="ECO:0000256" key="10">
    <source>
        <dbReference type="SAM" id="MobiDB-lite"/>
    </source>
</evidence>
<accession>A0ABM4ECX5</accession>
<evidence type="ECO:0000313" key="12">
    <source>
        <dbReference type="Proteomes" id="UP001652627"/>
    </source>
</evidence>
<feature type="region of interest" description="Disordered" evidence="10">
    <location>
        <begin position="223"/>
        <end position="307"/>
    </location>
</feature>
<reference evidence="13" key="1">
    <citation type="submission" date="2025-08" db="UniProtKB">
        <authorList>
            <consortium name="RefSeq"/>
        </authorList>
    </citation>
    <scope>IDENTIFICATION</scope>
    <source>
        <tissue evidence="13">Blood</tissue>
    </source>
</reference>
<keyword evidence="6" id="KW-0238">DNA-binding</keyword>
<keyword evidence="5" id="KW-0805">Transcription regulation</keyword>
<dbReference type="Proteomes" id="UP001652627">
    <property type="component" value="Chromosome 3"/>
</dbReference>
<evidence type="ECO:0000256" key="9">
    <source>
        <dbReference type="PROSITE-ProRule" id="PRU00042"/>
    </source>
</evidence>
<feature type="region of interest" description="Disordered" evidence="10">
    <location>
        <begin position="18"/>
        <end position="40"/>
    </location>
</feature>
<keyword evidence="8" id="KW-0539">Nucleus</keyword>
<keyword evidence="4" id="KW-0862">Zinc</keyword>
<organism evidence="12 13">
    <name type="scientific">Apteryx mantelli</name>
    <name type="common">North Island brown kiwi</name>
    <dbReference type="NCBI Taxonomy" id="2696672"/>
    <lineage>
        <taxon>Eukaryota</taxon>
        <taxon>Metazoa</taxon>
        <taxon>Chordata</taxon>
        <taxon>Craniata</taxon>
        <taxon>Vertebrata</taxon>
        <taxon>Euteleostomi</taxon>
        <taxon>Archelosauria</taxon>
        <taxon>Archosauria</taxon>
        <taxon>Dinosauria</taxon>
        <taxon>Saurischia</taxon>
        <taxon>Theropoda</taxon>
        <taxon>Coelurosauria</taxon>
        <taxon>Aves</taxon>
        <taxon>Palaeognathae</taxon>
        <taxon>Apterygiformes</taxon>
        <taxon>Apterygidae</taxon>
        <taxon>Apteryx</taxon>
    </lineage>
</organism>
<dbReference type="RefSeq" id="XP_067150556.1">
    <property type="nucleotide sequence ID" value="XM_067294455.1"/>
</dbReference>
<dbReference type="PANTHER" id="PTHR13006">
    <property type="entry name" value="PAPILLOMAVIRUS REGULATORY FACTOR PRF-1"/>
    <property type="match status" value="1"/>
</dbReference>
<feature type="region of interest" description="Disordered" evidence="10">
    <location>
        <begin position="367"/>
        <end position="416"/>
    </location>
</feature>
<evidence type="ECO:0000256" key="2">
    <source>
        <dbReference type="ARBA" id="ARBA00022723"/>
    </source>
</evidence>
<dbReference type="Pfam" id="PF15997">
    <property type="entry name" value="DUF4772"/>
    <property type="match status" value="1"/>
</dbReference>
<evidence type="ECO:0000313" key="13">
    <source>
        <dbReference type="RefSeq" id="XP_067150556.1"/>
    </source>
</evidence>
<comment type="subcellular location">
    <subcellularLocation>
        <location evidence="1">Nucleus</location>
    </subcellularLocation>
</comment>
<evidence type="ECO:0000256" key="3">
    <source>
        <dbReference type="ARBA" id="ARBA00022771"/>
    </source>
</evidence>
<evidence type="ECO:0000256" key="6">
    <source>
        <dbReference type="ARBA" id="ARBA00023125"/>
    </source>
</evidence>